<dbReference type="EMBL" id="LODT01000021">
    <property type="protein sequence ID" value="KYQ96812.1"/>
    <property type="molecule type" value="Genomic_DNA"/>
</dbReference>
<dbReference type="GO" id="GO:0005737">
    <property type="term" value="C:cytoplasm"/>
    <property type="evidence" value="ECO:0007669"/>
    <property type="project" value="TreeGrafter"/>
</dbReference>
<dbReference type="Pfam" id="PF02196">
    <property type="entry name" value="RBD"/>
    <property type="match status" value="1"/>
</dbReference>
<keyword evidence="5" id="KW-1185">Reference proteome</keyword>
<dbReference type="FunCoup" id="A0A151ZS97">
    <property type="interactions" value="511"/>
</dbReference>
<feature type="compositionally biased region" description="Polar residues" evidence="1">
    <location>
        <begin position="83"/>
        <end position="94"/>
    </location>
</feature>
<feature type="region of interest" description="Disordered" evidence="1">
    <location>
        <begin position="65"/>
        <end position="204"/>
    </location>
</feature>
<evidence type="ECO:0000313" key="5">
    <source>
        <dbReference type="Proteomes" id="UP000076078"/>
    </source>
</evidence>
<organism evidence="4 5">
    <name type="scientific">Tieghemostelium lacteum</name>
    <name type="common">Slime mold</name>
    <name type="synonym">Dictyostelium lacteum</name>
    <dbReference type="NCBI Taxonomy" id="361077"/>
    <lineage>
        <taxon>Eukaryota</taxon>
        <taxon>Amoebozoa</taxon>
        <taxon>Evosea</taxon>
        <taxon>Eumycetozoa</taxon>
        <taxon>Dictyostelia</taxon>
        <taxon>Dictyosteliales</taxon>
        <taxon>Raperosteliaceae</taxon>
        <taxon>Tieghemostelium</taxon>
    </lineage>
</organism>
<dbReference type="Gene3D" id="2.30.29.30">
    <property type="entry name" value="Pleckstrin-homology domain (PH domain)/Phosphotyrosine-binding domain (PTB)"/>
    <property type="match status" value="1"/>
</dbReference>
<dbReference type="GO" id="GO:0005546">
    <property type="term" value="F:phosphatidylinositol-4,5-bisphosphate binding"/>
    <property type="evidence" value="ECO:0007669"/>
    <property type="project" value="TreeGrafter"/>
</dbReference>
<dbReference type="Pfam" id="PF16979">
    <property type="entry name" value="SIN1_PH"/>
    <property type="match status" value="1"/>
</dbReference>
<feature type="compositionally biased region" description="Low complexity" evidence="1">
    <location>
        <begin position="95"/>
        <end position="106"/>
    </location>
</feature>
<feature type="compositionally biased region" description="Low complexity" evidence="1">
    <location>
        <begin position="69"/>
        <end position="82"/>
    </location>
</feature>
<dbReference type="InterPro" id="IPR031313">
    <property type="entry name" value="Sin1_PH_dom"/>
</dbReference>
<feature type="compositionally biased region" description="Low complexity" evidence="1">
    <location>
        <begin position="194"/>
        <end position="203"/>
    </location>
</feature>
<dbReference type="Proteomes" id="UP000076078">
    <property type="component" value="Unassembled WGS sequence"/>
</dbReference>
<protein>
    <submittedName>
        <fullName evidence="4">Ras interacting protein</fullName>
    </submittedName>
</protein>
<evidence type="ECO:0000259" key="3">
    <source>
        <dbReference type="Pfam" id="PF16979"/>
    </source>
</evidence>
<dbReference type="GO" id="GO:0005886">
    <property type="term" value="C:plasma membrane"/>
    <property type="evidence" value="ECO:0007669"/>
    <property type="project" value="TreeGrafter"/>
</dbReference>
<dbReference type="STRING" id="361077.A0A151ZS97"/>
<feature type="region of interest" description="Disordered" evidence="1">
    <location>
        <begin position="226"/>
        <end position="254"/>
    </location>
</feature>
<feature type="compositionally biased region" description="Low complexity" evidence="1">
    <location>
        <begin position="114"/>
        <end position="186"/>
    </location>
</feature>
<dbReference type="InterPro" id="IPR008828">
    <property type="entry name" value="Sin1/Avo1"/>
</dbReference>
<feature type="domain" description="RBD" evidence="2">
    <location>
        <begin position="498"/>
        <end position="542"/>
    </location>
</feature>
<dbReference type="Gene3D" id="3.10.20.90">
    <property type="entry name" value="Phosphatidylinositol 3-kinase Catalytic Subunit, Chain A, domain 1"/>
    <property type="match status" value="1"/>
</dbReference>
<sequence length="697" mass="76249">MATFCELDEVVLQIRNKTQIFYETFKRDSIAEQLYNFSNDNQDIQDPDTPYSKSLERDFSNLMYLGGKNVNSNTTPNNNNNNGHQSPMITISPPQQTQQQQQQQQQANNKSNPNSQTNSNVSSATNSSSTTTSVSSTSSATSTVSSTTSTSTVSSNSSNNTTTSTNTSSNSSNTSQPTQQQPTQTSIAPPPPTNNQTNNNNYNEKPQCKIVTFSGTSVKLNKSLNQKSNNLESQQQQQQTQVKPNTTTNNTNGTVTITTETTTITTNPNAPVFVFVKEQIPVPTGDGATQVKNDSLLTRLVRPNSDQNRDEMFLEYGDVTPPVGTNGIVIGVHPGIPGVGVIKVKIIEKATVIQTIAAVLKSYFASHPLSGGSSPTSLSPNSSVSSSSTGSSPGVTTSPLIPDPKAYFLRIAQDSEGRIDEDYPTLDPNQLIYKFRDEIFVLCFNPKYEGHKKRASWSNNSTTKSGSGNTLQPGGAYEKGHHRRVSGSVGGGDSLLVVKITLPDGSITKVAYQPDTKLKELLMNTCKKRKLTFTDHHFTLENGVSCNLNMTMEQLGSVDLVLATSNHRRSMIIDPSLSPLSGDDGSGGADQQQEIFWYDALAWQYKTYEVTKLKKYGSKQERILGIDRERITNMSPKEQETKRPARLIKDVSKIALVEQKPKNFTIEYIDGKSYIYETKSQATAIEVVGKISYILGK</sequence>
<dbReference type="OrthoDB" id="241990at2759"/>
<reference evidence="4 5" key="1">
    <citation type="submission" date="2015-12" db="EMBL/GenBank/DDBJ databases">
        <title>Dictyostelia acquired genes for synthesis and detection of signals that induce cell-type specialization by lateral gene transfer from prokaryotes.</title>
        <authorList>
            <person name="Gloeckner G."/>
            <person name="Schaap P."/>
        </authorList>
    </citation>
    <scope>NUCLEOTIDE SEQUENCE [LARGE SCALE GENOMIC DNA]</scope>
    <source>
        <strain evidence="4 5">TK</strain>
    </source>
</reference>
<accession>A0A151ZS97</accession>
<dbReference type="GO" id="GO:0031932">
    <property type="term" value="C:TORC2 complex"/>
    <property type="evidence" value="ECO:0007669"/>
    <property type="project" value="InterPro"/>
</dbReference>
<evidence type="ECO:0000313" key="4">
    <source>
        <dbReference type="EMBL" id="KYQ96812.1"/>
    </source>
</evidence>
<dbReference type="PANTHER" id="PTHR13335:SF1">
    <property type="entry name" value="TARGET OF RAPAMYCIN COMPLEX 2 SUBUNIT MAPKAP1"/>
    <property type="match status" value="1"/>
</dbReference>
<dbReference type="GO" id="GO:0038203">
    <property type="term" value="P:TORC2 signaling"/>
    <property type="evidence" value="ECO:0007669"/>
    <property type="project" value="TreeGrafter"/>
</dbReference>
<proteinExistence type="predicted"/>
<evidence type="ECO:0000259" key="2">
    <source>
        <dbReference type="Pfam" id="PF02196"/>
    </source>
</evidence>
<feature type="compositionally biased region" description="Low complexity" evidence="1">
    <location>
        <begin position="456"/>
        <end position="470"/>
    </location>
</feature>
<dbReference type="InterPro" id="IPR011993">
    <property type="entry name" value="PH-like_dom_sf"/>
</dbReference>
<name>A0A151ZS97_TIELA</name>
<dbReference type="AlphaFoldDB" id="A0A151ZS97"/>
<evidence type="ECO:0000256" key="1">
    <source>
        <dbReference type="SAM" id="MobiDB-lite"/>
    </source>
</evidence>
<comment type="caution">
    <text evidence="4">The sequence shown here is derived from an EMBL/GenBank/DDBJ whole genome shotgun (WGS) entry which is preliminary data.</text>
</comment>
<dbReference type="InterPro" id="IPR003116">
    <property type="entry name" value="RBD_dom"/>
</dbReference>
<feature type="domain" description="SIN1-type PH" evidence="3">
    <location>
        <begin position="604"/>
        <end position="695"/>
    </location>
</feature>
<dbReference type="InParanoid" id="A0A151ZS97"/>
<dbReference type="OMA" id="ERITNMS"/>
<gene>
    <name evidence="4" type="ORF">DLAC_04116</name>
</gene>
<feature type="region of interest" description="Disordered" evidence="1">
    <location>
        <begin position="371"/>
        <end position="399"/>
    </location>
</feature>
<feature type="region of interest" description="Disordered" evidence="1">
    <location>
        <begin position="452"/>
        <end position="488"/>
    </location>
</feature>
<dbReference type="PANTHER" id="PTHR13335">
    <property type="entry name" value="TARGET OF RAPAMYCIN COMPLEX 2 SUBUNIT MAPKAP1"/>
    <property type="match status" value="1"/>
</dbReference>